<evidence type="ECO:0000256" key="1">
    <source>
        <dbReference type="SAM" id="MobiDB-lite"/>
    </source>
</evidence>
<comment type="caution">
    <text evidence="2">The sequence shown here is derived from an EMBL/GenBank/DDBJ whole genome shotgun (WGS) entry which is preliminary data.</text>
</comment>
<dbReference type="PANTHER" id="PTHR14614:SF109">
    <property type="entry name" value="RIBOSOMAL LYSINE N-METHYLTRANSFERASE 5"/>
    <property type="match status" value="1"/>
</dbReference>
<evidence type="ECO:0000313" key="3">
    <source>
        <dbReference type="Proteomes" id="UP001175226"/>
    </source>
</evidence>
<dbReference type="PANTHER" id="PTHR14614">
    <property type="entry name" value="HEPATOCELLULAR CARCINOMA-ASSOCIATED ANTIGEN"/>
    <property type="match status" value="1"/>
</dbReference>
<dbReference type="Proteomes" id="UP001175226">
    <property type="component" value="Unassembled WGS sequence"/>
</dbReference>
<dbReference type="GO" id="GO:0008757">
    <property type="term" value="F:S-adenosylmethionine-dependent methyltransferase activity"/>
    <property type="evidence" value="ECO:0007669"/>
    <property type="project" value="UniProtKB-ARBA"/>
</dbReference>
<dbReference type="InterPro" id="IPR029063">
    <property type="entry name" value="SAM-dependent_MTases_sf"/>
</dbReference>
<dbReference type="Pfam" id="PF10294">
    <property type="entry name" value="Methyltransf_16"/>
    <property type="match status" value="1"/>
</dbReference>
<keyword evidence="3" id="KW-1185">Reference proteome</keyword>
<feature type="compositionally biased region" description="Basic residues" evidence="1">
    <location>
        <begin position="90"/>
        <end position="101"/>
    </location>
</feature>
<organism evidence="2 3">
    <name type="scientific">Armillaria borealis</name>
    <dbReference type="NCBI Taxonomy" id="47425"/>
    <lineage>
        <taxon>Eukaryota</taxon>
        <taxon>Fungi</taxon>
        <taxon>Dikarya</taxon>
        <taxon>Basidiomycota</taxon>
        <taxon>Agaricomycotina</taxon>
        <taxon>Agaricomycetes</taxon>
        <taxon>Agaricomycetidae</taxon>
        <taxon>Agaricales</taxon>
        <taxon>Marasmiineae</taxon>
        <taxon>Physalacriaceae</taxon>
        <taxon>Armillaria</taxon>
    </lineage>
</organism>
<gene>
    <name evidence="2" type="ORF">EV421DRAFT_2018603</name>
</gene>
<proteinExistence type="predicted"/>
<dbReference type="GO" id="GO:0005829">
    <property type="term" value="C:cytosol"/>
    <property type="evidence" value="ECO:0007669"/>
    <property type="project" value="TreeGrafter"/>
</dbReference>
<reference evidence="2" key="1">
    <citation type="submission" date="2023-06" db="EMBL/GenBank/DDBJ databases">
        <authorList>
            <consortium name="Lawrence Berkeley National Laboratory"/>
            <person name="Ahrendt S."/>
            <person name="Sahu N."/>
            <person name="Indic B."/>
            <person name="Wong-Bajracharya J."/>
            <person name="Merenyi Z."/>
            <person name="Ke H.-M."/>
            <person name="Monk M."/>
            <person name="Kocsube S."/>
            <person name="Drula E."/>
            <person name="Lipzen A."/>
            <person name="Balint B."/>
            <person name="Henrissat B."/>
            <person name="Andreopoulos B."/>
            <person name="Martin F.M."/>
            <person name="Harder C.B."/>
            <person name="Rigling D."/>
            <person name="Ford K.L."/>
            <person name="Foster G.D."/>
            <person name="Pangilinan J."/>
            <person name="Papanicolaou A."/>
            <person name="Barry K."/>
            <person name="LaButti K."/>
            <person name="Viragh M."/>
            <person name="Koriabine M."/>
            <person name="Yan M."/>
            <person name="Riley R."/>
            <person name="Champramary S."/>
            <person name="Plett K.L."/>
            <person name="Tsai I.J."/>
            <person name="Slot J."/>
            <person name="Sipos G."/>
            <person name="Plett J."/>
            <person name="Nagy L.G."/>
            <person name="Grigoriev I.V."/>
        </authorList>
    </citation>
    <scope>NUCLEOTIDE SEQUENCE</scope>
    <source>
        <strain evidence="2">FPL87.14</strain>
    </source>
</reference>
<dbReference type="InterPro" id="IPR019410">
    <property type="entry name" value="Methyltransf_16"/>
</dbReference>
<feature type="region of interest" description="Disordered" evidence="1">
    <location>
        <begin position="79"/>
        <end position="101"/>
    </location>
</feature>
<evidence type="ECO:0000313" key="2">
    <source>
        <dbReference type="EMBL" id="KAK0444884.1"/>
    </source>
</evidence>
<dbReference type="Gene3D" id="3.40.50.150">
    <property type="entry name" value="Vaccinia Virus protein VP39"/>
    <property type="match status" value="1"/>
</dbReference>
<keyword evidence="2" id="KW-0489">Methyltransferase</keyword>
<sequence>MNDVRERIWGVTRLAEDSQEVVDADEEVFRRLNLFDTVLTLATDLQSGVSSYSTEFRGLGQQDSRHDVLTVQLDLCPPTGAPPISLPRTKSSRHSSKRASKVSKPIGKSIEISIAQDVTALRSRGGDTGSVVWKASIDFARLVLEQLHFAAPTASLFDKTALENMEILELGAGTGLLSIALSTWVKNYTVTDIREILPLLEKNILLNYAGSTDTTNISIAELDWLSLHATPTKQRSRVFQFPAVDLVFVVDCIYHPSLMPALVDTIDYLSTPGRTTVTVVVELRDEEAVRVFLELWLGTPNWEIWRIGRSHGLPRPYVIWVGRKVDGGNKQGSD</sequence>
<dbReference type="GO" id="GO:0032991">
    <property type="term" value="C:protein-containing complex"/>
    <property type="evidence" value="ECO:0007669"/>
    <property type="project" value="TreeGrafter"/>
</dbReference>
<dbReference type="EMBL" id="JAUEPT010000018">
    <property type="protein sequence ID" value="KAK0444884.1"/>
    <property type="molecule type" value="Genomic_DNA"/>
</dbReference>
<keyword evidence="2" id="KW-0808">Transferase</keyword>
<accession>A0AA39JLU5</accession>
<name>A0AA39JLU5_9AGAR</name>
<dbReference type="SUPFAM" id="SSF53335">
    <property type="entry name" value="S-adenosyl-L-methionine-dependent methyltransferases"/>
    <property type="match status" value="1"/>
</dbReference>
<dbReference type="AlphaFoldDB" id="A0AA39JLU5"/>
<protein>
    <submittedName>
        <fullName evidence="2">Methyltransferase-domain-containing protein</fullName>
    </submittedName>
</protein>
<dbReference type="GO" id="GO:0032259">
    <property type="term" value="P:methylation"/>
    <property type="evidence" value="ECO:0007669"/>
    <property type="project" value="UniProtKB-KW"/>
</dbReference>